<dbReference type="Gene3D" id="3.30.420.10">
    <property type="entry name" value="Ribonuclease H-like superfamily/Ribonuclease H"/>
    <property type="match status" value="1"/>
</dbReference>
<sequence length="256" mass="30445">MELLFSIEDQEYELIYKRGYENHTADFLSRVNVNFSIKRFNDVKSERVNKIFNQPILNKMKTLPSMEEWFNTFGYPKYLYSNNAKVLHRQQLIEWLQLNDIISIYGASYEHHNSEIERAFRTVRAIYKKLPIKSKDVQKNLNKVAHIINTAEHKYLQCSPNTLVFRYNPRLRAENLMNLKLDNDSQGEKFMDLQYVLKECKDRSSYPVNSKFNKAQEDYYHGDKLHPRTEKGKILYKDNGVTKIQPDGTNDKRQCN</sequence>
<protein>
    <submittedName>
        <fullName evidence="2">Integrase catalytic domain-containing protein</fullName>
    </submittedName>
</protein>
<reference evidence="1" key="1">
    <citation type="submission" date="2014-07" db="EMBL/GenBank/DDBJ databases">
        <authorList>
            <person name="Martin A.A"/>
            <person name="De Silva N."/>
        </authorList>
    </citation>
    <scope>NUCLEOTIDE SEQUENCE</scope>
</reference>
<evidence type="ECO:0000313" key="2">
    <source>
        <dbReference type="WBParaSite" id="SVE_0045800.1"/>
    </source>
</evidence>
<name>A0A0K0EVA9_STRVS</name>
<dbReference type="STRING" id="75913.A0A0K0EVA9"/>
<keyword evidence="1" id="KW-1185">Reference proteome</keyword>
<dbReference type="WBParaSite" id="SVE_0045800.1">
    <property type="protein sequence ID" value="SVE_0045800.1"/>
    <property type="gene ID" value="SVE_0045800"/>
</dbReference>
<dbReference type="InterPro" id="IPR012337">
    <property type="entry name" value="RNaseH-like_sf"/>
</dbReference>
<dbReference type="InterPro" id="IPR036397">
    <property type="entry name" value="RNaseH_sf"/>
</dbReference>
<evidence type="ECO:0000313" key="1">
    <source>
        <dbReference type="Proteomes" id="UP000035680"/>
    </source>
</evidence>
<dbReference type="Proteomes" id="UP000035680">
    <property type="component" value="Unassembled WGS sequence"/>
</dbReference>
<organism evidence="1 2">
    <name type="scientific">Strongyloides venezuelensis</name>
    <name type="common">Threadworm</name>
    <dbReference type="NCBI Taxonomy" id="75913"/>
    <lineage>
        <taxon>Eukaryota</taxon>
        <taxon>Metazoa</taxon>
        <taxon>Ecdysozoa</taxon>
        <taxon>Nematoda</taxon>
        <taxon>Chromadorea</taxon>
        <taxon>Rhabditida</taxon>
        <taxon>Tylenchina</taxon>
        <taxon>Panagrolaimomorpha</taxon>
        <taxon>Strongyloidoidea</taxon>
        <taxon>Strongyloididae</taxon>
        <taxon>Strongyloides</taxon>
    </lineage>
</organism>
<dbReference type="AlphaFoldDB" id="A0A0K0EVA9"/>
<accession>A0A0K0EVA9</accession>
<reference evidence="2" key="2">
    <citation type="submission" date="2015-08" db="UniProtKB">
        <authorList>
            <consortium name="WormBaseParasite"/>
        </authorList>
    </citation>
    <scope>IDENTIFICATION</scope>
</reference>
<proteinExistence type="predicted"/>
<dbReference type="GO" id="GO:0003676">
    <property type="term" value="F:nucleic acid binding"/>
    <property type="evidence" value="ECO:0007669"/>
    <property type="project" value="InterPro"/>
</dbReference>
<dbReference type="SUPFAM" id="SSF53098">
    <property type="entry name" value="Ribonuclease H-like"/>
    <property type="match status" value="1"/>
</dbReference>